<dbReference type="Pfam" id="PF02405">
    <property type="entry name" value="MlaE"/>
    <property type="match status" value="1"/>
</dbReference>
<feature type="transmembrane region" description="Helical" evidence="2">
    <location>
        <begin position="315"/>
        <end position="335"/>
    </location>
</feature>
<keyword evidence="5" id="KW-1185">Reference proteome</keyword>
<feature type="transmembrane region" description="Helical" evidence="2">
    <location>
        <begin position="228"/>
        <end position="247"/>
    </location>
</feature>
<dbReference type="InterPro" id="IPR030802">
    <property type="entry name" value="Permease_MalE"/>
</dbReference>
<evidence type="ECO:0000256" key="2">
    <source>
        <dbReference type="SAM" id="Phobius"/>
    </source>
</evidence>
<evidence type="ECO:0000313" key="4">
    <source>
        <dbReference type="EMBL" id="WMW67140.1"/>
    </source>
</evidence>
<reference evidence="4" key="1">
    <citation type="submission" date="2023-09" db="EMBL/GenBank/DDBJ databases">
        <authorList>
            <consortium name="CW5 consortium"/>
            <person name="Lu C.-W."/>
        </authorList>
    </citation>
    <scope>NUCLEOTIDE SEQUENCE</scope>
    <source>
        <strain evidence="4">KPS</strain>
    </source>
</reference>
<dbReference type="PANTHER" id="PTHR30188">
    <property type="entry name" value="ABC TRANSPORTER PERMEASE PROTEIN-RELATED"/>
    <property type="match status" value="1"/>
</dbReference>
<dbReference type="Proteomes" id="UP001180616">
    <property type="component" value="Chromosome"/>
</dbReference>
<name>A0ABY9R922_9BACT</name>
<evidence type="ECO:0000313" key="5">
    <source>
        <dbReference type="Proteomes" id="UP001180616"/>
    </source>
</evidence>
<dbReference type="InterPro" id="IPR036513">
    <property type="entry name" value="STAS_dom_sf"/>
</dbReference>
<feature type="region of interest" description="Disordered" evidence="1">
    <location>
        <begin position="1"/>
        <end position="32"/>
    </location>
</feature>
<dbReference type="Pfam" id="PF13466">
    <property type="entry name" value="STAS_2"/>
    <property type="match status" value="1"/>
</dbReference>
<accession>A0ABY9R922</accession>
<dbReference type="Gene3D" id="3.30.750.24">
    <property type="entry name" value="STAS domain"/>
    <property type="match status" value="1"/>
</dbReference>
<feature type="transmembrane region" description="Helical" evidence="2">
    <location>
        <begin position="414"/>
        <end position="432"/>
    </location>
</feature>
<dbReference type="SUPFAM" id="SSF52091">
    <property type="entry name" value="SpoIIaa-like"/>
    <property type="match status" value="1"/>
</dbReference>
<feature type="transmembrane region" description="Helical" evidence="2">
    <location>
        <begin position="374"/>
        <end position="394"/>
    </location>
</feature>
<dbReference type="InterPro" id="IPR003453">
    <property type="entry name" value="ABC_MlaE_roteobac"/>
</dbReference>
<dbReference type="RefSeq" id="WP_309542965.1">
    <property type="nucleotide sequence ID" value="NZ_CP133659.1"/>
</dbReference>
<proteinExistence type="predicted"/>
<dbReference type="PROSITE" id="PS50801">
    <property type="entry name" value="STAS"/>
    <property type="match status" value="1"/>
</dbReference>
<dbReference type="PANTHER" id="PTHR30188:SF3">
    <property type="entry name" value="ABC TRANSPORTER PERMEASE"/>
    <property type="match status" value="1"/>
</dbReference>
<organism evidence="4 5">
    <name type="scientific">Nitratidesulfovibrio liaohensis</name>
    <dbReference type="NCBI Taxonomy" id="2604158"/>
    <lineage>
        <taxon>Bacteria</taxon>
        <taxon>Pseudomonadati</taxon>
        <taxon>Thermodesulfobacteriota</taxon>
        <taxon>Desulfovibrionia</taxon>
        <taxon>Desulfovibrionales</taxon>
        <taxon>Desulfovibrionaceae</taxon>
        <taxon>Nitratidesulfovibrio</taxon>
    </lineage>
</organism>
<keyword evidence="2" id="KW-0812">Transmembrane</keyword>
<feature type="transmembrane region" description="Helical" evidence="2">
    <location>
        <begin position="341"/>
        <end position="362"/>
    </location>
</feature>
<dbReference type="EMBL" id="CP133659">
    <property type="protein sequence ID" value="WMW67140.1"/>
    <property type="molecule type" value="Genomic_DNA"/>
</dbReference>
<dbReference type="InterPro" id="IPR002645">
    <property type="entry name" value="STAS_dom"/>
</dbReference>
<gene>
    <name evidence="4" type="ORF">KPS_001796</name>
</gene>
<dbReference type="InterPro" id="IPR058548">
    <property type="entry name" value="MlaB-like_STAS"/>
</dbReference>
<keyword evidence="2" id="KW-1133">Transmembrane helix</keyword>
<evidence type="ECO:0000256" key="1">
    <source>
        <dbReference type="SAM" id="MobiDB-lite"/>
    </source>
</evidence>
<feature type="compositionally biased region" description="Basic and acidic residues" evidence="1">
    <location>
        <begin position="11"/>
        <end position="28"/>
    </location>
</feature>
<keyword evidence="2" id="KW-0472">Membrane</keyword>
<feature type="domain" description="STAS" evidence="3">
    <location>
        <begin position="65"/>
        <end position="123"/>
    </location>
</feature>
<feature type="transmembrane region" description="Helical" evidence="2">
    <location>
        <begin position="190"/>
        <end position="207"/>
    </location>
</feature>
<protein>
    <submittedName>
        <fullName evidence="4">ABC transporter permease</fullName>
    </submittedName>
</protein>
<dbReference type="NCBIfam" id="TIGR00056">
    <property type="entry name" value="MlaE family lipid ABC transporter permease subunit"/>
    <property type="match status" value="1"/>
</dbReference>
<evidence type="ECO:0000259" key="3">
    <source>
        <dbReference type="PROSITE" id="PS50801"/>
    </source>
</evidence>
<sequence length="434" mass="45915">MRETVPPFREPTLKGDYRRPDPDAHAGPHEPGLACRPAASCVEPGPIDGLDGGEGDGVGRGARELVLTFSGTWDVSTIGRMTARLLHRCTEVGKACVVQGDVPVVHLDLTEVTRLDTAGAQLLCRAAAGMATAGAHVVWHVSDHGQSTLLDRVRAIDTAAVPRARRISPVVGALNAIGASIVEELEQTRSITGFLGMFLVSLAAAVARPWRLRWVSIVHHMEQTGIQAVPIVALLTFLIGLVTAYMGSEQFTRFGAQVFVVNLIEVSTLRELGVLLTALIVAGRSGSSFTAQIGAMVANEEVDAMRSMGLDPMEVLVIPRVVALVLMLPVLTFIADFMGVLGGGIASWLSLGISPGAFAVRFQEITRLANFVTGLVKAPFFALIIGIVGCFQGFRVTGSAESVGRLTTQSVVESIFLVIVANAGFAILFMSLGV</sequence>